<dbReference type="OrthoDB" id="19311at2759"/>
<feature type="compositionally biased region" description="Basic and acidic residues" evidence="4">
    <location>
        <begin position="1944"/>
        <end position="1955"/>
    </location>
</feature>
<keyword evidence="7" id="KW-1185">Reference proteome</keyword>
<dbReference type="PANTHER" id="PTHR10063:SF11">
    <property type="entry name" value="RHO GTPASE-ACTIVATING PROTEIN CG5521-RELATED"/>
    <property type="match status" value="1"/>
</dbReference>
<dbReference type="Gene3D" id="3.40.50.11210">
    <property type="entry name" value="Rap/Ran-GAP"/>
    <property type="match status" value="1"/>
</dbReference>
<feature type="region of interest" description="Disordered" evidence="4">
    <location>
        <begin position="1844"/>
        <end position="1863"/>
    </location>
</feature>
<name>A0A164PHZ0_9CRUS</name>
<dbReference type="InterPro" id="IPR046859">
    <property type="entry name" value="RGPA/RALGAPB_N"/>
</dbReference>
<dbReference type="Proteomes" id="UP000076858">
    <property type="component" value="Unassembled WGS sequence"/>
</dbReference>
<dbReference type="InterPro" id="IPR035974">
    <property type="entry name" value="Rap/Ran-GAP_sf"/>
</dbReference>
<dbReference type="EMBL" id="LRGB01002580">
    <property type="protein sequence ID" value="KZS06849.1"/>
    <property type="molecule type" value="Genomic_DNA"/>
</dbReference>
<feature type="region of interest" description="Disordered" evidence="4">
    <location>
        <begin position="613"/>
        <end position="690"/>
    </location>
</feature>
<keyword evidence="2" id="KW-0597">Phosphoprotein</keyword>
<proteinExistence type="predicted"/>
<dbReference type="SUPFAM" id="SSF111347">
    <property type="entry name" value="Rap/Ran-GAP"/>
    <property type="match status" value="1"/>
</dbReference>
<dbReference type="Pfam" id="PF02145">
    <property type="entry name" value="Rap_GAP"/>
    <property type="match status" value="1"/>
</dbReference>
<dbReference type="FunFam" id="3.40.50.11210:FF:000001">
    <property type="entry name" value="Ral GTPase-activating protein subunit alpha-1 isoform 1"/>
    <property type="match status" value="1"/>
</dbReference>
<dbReference type="InterPro" id="IPR027107">
    <property type="entry name" value="Tuberin/Ral-act_asu"/>
</dbReference>
<organism evidence="6 7">
    <name type="scientific">Daphnia magna</name>
    <dbReference type="NCBI Taxonomy" id="35525"/>
    <lineage>
        <taxon>Eukaryota</taxon>
        <taxon>Metazoa</taxon>
        <taxon>Ecdysozoa</taxon>
        <taxon>Arthropoda</taxon>
        <taxon>Crustacea</taxon>
        <taxon>Branchiopoda</taxon>
        <taxon>Diplostraca</taxon>
        <taxon>Cladocera</taxon>
        <taxon>Anomopoda</taxon>
        <taxon>Daphniidae</taxon>
        <taxon>Daphnia</taxon>
    </lineage>
</organism>
<dbReference type="GO" id="GO:0005737">
    <property type="term" value="C:cytoplasm"/>
    <property type="evidence" value="ECO:0007669"/>
    <property type="project" value="TreeGrafter"/>
</dbReference>
<evidence type="ECO:0000256" key="4">
    <source>
        <dbReference type="SAM" id="MobiDB-lite"/>
    </source>
</evidence>
<dbReference type="PANTHER" id="PTHR10063">
    <property type="entry name" value="TUBERIN"/>
    <property type="match status" value="1"/>
</dbReference>
<protein>
    <submittedName>
        <fullName evidence="6">Putative Rho GTPase-activating protein</fullName>
    </submittedName>
</protein>
<evidence type="ECO:0000313" key="6">
    <source>
        <dbReference type="EMBL" id="KZS06849.1"/>
    </source>
</evidence>
<feature type="region of interest" description="Disordered" evidence="4">
    <location>
        <begin position="1903"/>
        <end position="1960"/>
    </location>
</feature>
<feature type="coiled-coil region" evidence="3">
    <location>
        <begin position="2189"/>
        <end position="2275"/>
    </location>
</feature>
<accession>A0A164PHZ0</accession>
<feature type="compositionally biased region" description="Polar residues" evidence="4">
    <location>
        <begin position="674"/>
        <end position="690"/>
    </location>
</feature>
<keyword evidence="1" id="KW-0343">GTPase activation</keyword>
<dbReference type="PROSITE" id="PS50085">
    <property type="entry name" value="RAPGAP"/>
    <property type="match status" value="1"/>
</dbReference>
<feature type="region of interest" description="Disordered" evidence="4">
    <location>
        <begin position="780"/>
        <end position="821"/>
    </location>
</feature>
<evidence type="ECO:0000259" key="5">
    <source>
        <dbReference type="PROSITE" id="PS50085"/>
    </source>
</evidence>
<evidence type="ECO:0000256" key="2">
    <source>
        <dbReference type="ARBA" id="ARBA00022553"/>
    </source>
</evidence>
<dbReference type="GO" id="GO:0051056">
    <property type="term" value="P:regulation of small GTPase mediated signal transduction"/>
    <property type="evidence" value="ECO:0007669"/>
    <property type="project" value="InterPro"/>
</dbReference>
<feature type="compositionally biased region" description="Low complexity" evidence="4">
    <location>
        <begin position="621"/>
        <end position="637"/>
    </location>
</feature>
<gene>
    <name evidence="6" type="ORF">APZ42_029334</name>
</gene>
<evidence type="ECO:0000313" key="7">
    <source>
        <dbReference type="Proteomes" id="UP000076858"/>
    </source>
</evidence>
<dbReference type="InterPro" id="IPR000331">
    <property type="entry name" value="Rap/Ran_GAP_dom"/>
</dbReference>
<reference evidence="6 7" key="1">
    <citation type="submission" date="2016-03" db="EMBL/GenBank/DDBJ databases">
        <title>EvidentialGene: Evidence-directed Construction of Genes on Genomes.</title>
        <authorList>
            <person name="Gilbert D.G."/>
            <person name="Choi J.-H."/>
            <person name="Mockaitis K."/>
            <person name="Colbourne J."/>
            <person name="Pfrender M."/>
        </authorList>
    </citation>
    <scope>NUCLEOTIDE SEQUENCE [LARGE SCALE GENOMIC DNA]</scope>
    <source>
        <strain evidence="6 7">Xinb3</strain>
        <tissue evidence="6">Complete organism</tissue>
    </source>
</reference>
<feature type="compositionally biased region" description="Basic and acidic residues" evidence="4">
    <location>
        <begin position="784"/>
        <end position="799"/>
    </location>
</feature>
<keyword evidence="3" id="KW-0175">Coiled coil</keyword>
<dbReference type="GO" id="GO:0005634">
    <property type="term" value="C:nucleus"/>
    <property type="evidence" value="ECO:0007669"/>
    <property type="project" value="InterPro"/>
</dbReference>
<dbReference type="Pfam" id="PF20412">
    <property type="entry name" value="RALGAPB_N"/>
    <property type="match status" value="1"/>
</dbReference>
<feature type="coiled-coil region" evidence="3">
    <location>
        <begin position="2028"/>
        <end position="2144"/>
    </location>
</feature>
<comment type="caution">
    <text evidence="6">The sequence shown here is derived from an EMBL/GenBank/DDBJ whole genome shotgun (WGS) entry which is preliminary data.</text>
</comment>
<feature type="compositionally biased region" description="Polar residues" evidence="4">
    <location>
        <begin position="1915"/>
        <end position="1927"/>
    </location>
</feature>
<evidence type="ECO:0000256" key="1">
    <source>
        <dbReference type="ARBA" id="ARBA00022468"/>
    </source>
</evidence>
<feature type="domain" description="Rap-GAP" evidence="5">
    <location>
        <begin position="1594"/>
        <end position="1802"/>
    </location>
</feature>
<dbReference type="STRING" id="35525.A0A164PHZ0"/>
<feature type="coiled-coil region" evidence="3">
    <location>
        <begin position="1968"/>
        <end position="1995"/>
    </location>
</feature>
<evidence type="ECO:0000256" key="3">
    <source>
        <dbReference type="SAM" id="Coils"/>
    </source>
</evidence>
<sequence length="2332" mass="263074">MFSKKASIDVKKSTQKFLDGKRDIPTRFRHLKIVLDHAEPNEAKSLLETYYSPVFHIFYDSFTTTESTLKQKSHRVQREEVDAVLVLLEKILLLLPELLQKRWQKHALTRLFKRLLHPANYTKLRKDSMKLFILWYQILGDQADAGVHSMFACLVPGFPHQPACSYPTSAPSVAIATELLPLIPPQAGEKGIDDSCRFYLDSLMEFMITQVMRIEWRDKHLGRPQRCFSFLLQKFQTYYLPHIFPEISERTNVYRPDLDITNLRRLGPNDPSSNAKQPFICCRVVVLKWLANLTHVPQSTHHQDAPFATCTAVLPQHLGSPAMESSFYSQISEKEAPSYMSEQHRNEVTVVQDVLFGSRENVNLVVELYRQAFLLPLQQSPSIRKILSLYRDWIHRKVDAPPFMCEPVEDLGPKRNISREQTHVYAGMQNVLQIFITQVASVFMSWVPQGSLVFLEEQVDICKRVLNIYRYMVMNSPMEQKTWEQLLLVLLQVTSQVLGNKVPDKKEDTLGNRLAPALFQTLIVTWIRANLNVIITVDLWDQFVQTLSGLTVWEELIREWAKTMDILTRVLAKNLYHLDLSDLPLDRLSEQKAKKRRAGRVELLSGLGPFPQNIVPRSGQVNTPATTPVSSPPTTNVDATGHHSGNANAAQEETRSASGSVRSRSSIMTPGHFANQQRTRHSSSGDTSLKTADMWNIPRTAKVERSRSEGNFARKHRVGGTRNRCKRYDHITVPSLPSSVENKITRMLTSESLSTAQLLRRPLQPRKQFLRKRSRSMNSIKHLKGFDESARYSDSETESRSPSPSSGVETNSFKDSPMQIDVMDGVDGDASHTRSVMFGGKAKGWLPDVAVVMWRRMLGALGDPNEVRNPHIHAAIFDYLVELGCILIKIRQNQGVSLDNVSTPPLPTFVPPVLILVPWCQKALALPSSYHKGKTLALRLLCTIVVRIHDIPLPRNQLLLFYRAIHHALVGQDQDAINTVLKFCGARFFSLQLPGYSLLMLDFLHAANTIISNNDLKGSSRVEAISLVGSLLFFPETLPDSPVLQPIPNEYNLVNCNDIKEHVVALVLKSAKREATSVGRCVAISSLAVYIYCQLAHGTKHAKVKEAIAVLLAVLKFKNRLIGQVACDMLLLLCDHADYLLEQYPDVPRAIIEDLSQTLSALTANQGCNDQTKRLLLSLSICLGEWCMRVPAESLLKPLVQPKSPSLLETVFRVLKSVATGSNVGGGGHVVENRPLDIGDADPSIDNVGEHLSTLSPSQSPLSSPTKDGYNFRSTNAKTIPSPGENEANIRAVRLAARMVMDHLINHIGHFPMGIGAARLSSMVCEHDDLPHFQGDELSAELFHSPSVQFFMLNKDTLMSLVELPTLEATRGSAMSGLRTAHSQVRIILRNLGGKFCWDSSILYSLKDDATLTRSTRPPLPPFFTARPYQREELMISSFIGGDGAIIQPSPPRLSVRHRPPNSMPKWEDTAEDMDNLEDLLLFIGHTSPECIPAGRQADTLTTPPPPPPTMLPEQEEEALNALLHQKHIELDFYQKHSNEQWMRGRPVEEPIPEDPQSPFQFSRMLFSQLGLTSWDKRGQVQLLKKCDKLLRELKNLDSQKCRETHKIAVIYVGAGQEDKNSILTNSGGSQAFEDFVAGLAWEVELETHTGFLGGLQRNRSTGETAPYFATSFTEVIFHVSTRMPSHNQDALLQKTRHLGNDEVHIVWSEHSRDYRRGIIPTEFCDVLITIYPLPNQLFRIQITRKPDVPFVGPLFNECIIDKRVLPGLVRATALNASRATRSTIPYFHTFYEERYKALETITQNLQEPTTFEDFCVQLCCPGIPMPTTGSSGNLSGSFYNNMELPANPPSGPPSSSGGHVTFSSDTSYGFATSLFRQNAGQENKQRGFEGAGLSVDIEEPHYASPKANKRLSFKHTSPSTRSSRTAQPKFPGARGNTKGSSSGHEKNPVDDTAKSDVPSNHLSEVDREWFNIRIRDLEEKLARALEERQKFERETVAATDVLDKLRSDNEDIIQYLHRKLQARDDQCSELKERLKGLQMAREKESEDYERQLEISNRTYGNMEQRLTSEIKLLQGKLTSLEEFRIQKDLFENQIKEAHDNLKKKDEELPVHLERMERRTVLRIETMKEEHANAIKEIAKDMEKKAMTKLTETSRRALEENTMLLRQVAVLGSKLVTVESQLATARYQNQGLKALLSRTEGKHEEATKQLAAEKSKRKTQMNIEGLAQRKIVECEELEKKVNELCAQNEDLQKRLSQLEEERSRQKETITELSHASEKTRDWLSKNKKKCEILSQGIQSAKRIMAAVLEADKDELTAAMAQVIDFINEDFGS</sequence>
<feature type="compositionally biased region" description="Low complexity" evidence="4">
    <location>
        <begin position="656"/>
        <end position="666"/>
    </location>
</feature>
<dbReference type="GO" id="GO:0005096">
    <property type="term" value="F:GTPase activator activity"/>
    <property type="evidence" value="ECO:0007669"/>
    <property type="project" value="UniProtKB-KW"/>
</dbReference>